<dbReference type="OrthoDB" id="10533803at2759"/>
<feature type="region of interest" description="Disordered" evidence="1">
    <location>
        <begin position="21"/>
        <end position="78"/>
    </location>
</feature>
<organism evidence="3 4">
    <name type="scientific">Ambispora gerdemannii</name>
    <dbReference type="NCBI Taxonomy" id="144530"/>
    <lineage>
        <taxon>Eukaryota</taxon>
        <taxon>Fungi</taxon>
        <taxon>Fungi incertae sedis</taxon>
        <taxon>Mucoromycota</taxon>
        <taxon>Glomeromycotina</taxon>
        <taxon>Glomeromycetes</taxon>
        <taxon>Archaeosporales</taxon>
        <taxon>Ambisporaceae</taxon>
        <taxon>Ambispora</taxon>
    </lineage>
</organism>
<keyword evidence="4" id="KW-1185">Reference proteome</keyword>
<evidence type="ECO:0000313" key="3">
    <source>
        <dbReference type="EMBL" id="CAG8550020.1"/>
    </source>
</evidence>
<protein>
    <submittedName>
        <fullName evidence="3">3638_t:CDS:1</fullName>
    </submittedName>
</protein>
<feature type="transmembrane region" description="Helical" evidence="2">
    <location>
        <begin position="110"/>
        <end position="129"/>
    </location>
</feature>
<keyword evidence="2" id="KW-1133">Transmembrane helix</keyword>
<keyword evidence="2" id="KW-0812">Transmembrane</keyword>
<gene>
    <name evidence="3" type="ORF">AGERDE_LOCUS6618</name>
</gene>
<feature type="compositionally biased region" description="Low complexity" evidence="1">
    <location>
        <begin position="34"/>
        <end position="45"/>
    </location>
</feature>
<reference evidence="3" key="1">
    <citation type="submission" date="2021-06" db="EMBL/GenBank/DDBJ databases">
        <authorList>
            <person name="Kallberg Y."/>
            <person name="Tangrot J."/>
            <person name="Rosling A."/>
        </authorList>
    </citation>
    <scope>NUCLEOTIDE SEQUENCE</scope>
    <source>
        <strain evidence="3">MT106</strain>
    </source>
</reference>
<evidence type="ECO:0000256" key="2">
    <source>
        <dbReference type="SAM" id="Phobius"/>
    </source>
</evidence>
<evidence type="ECO:0000313" key="4">
    <source>
        <dbReference type="Proteomes" id="UP000789831"/>
    </source>
</evidence>
<dbReference type="AlphaFoldDB" id="A0A9N9B071"/>
<sequence length="132" mass="14539">MSPPPSYDTSQSIISTSNTTIANTNTNLSDGNQTSTSIPITTIASGEEDDDIPPPAYHRSETNQTIDEPLPAYHASAQNSNQPQPLIELTMDDLEQQTAPVTPTRTNWSWGRWILFVAVIIIILLLTFLKSR</sequence>
<keyword evidence="2" id="KW-0472">Membrane</keyword>
<dbReference type="EMBL" id="CAJVPL010001060">
    <property type="protein sequence ID" value="CAG8550020.1"/>
    <property type="molecule type" value="Genomic_DNA"/>
</dbReference>
<comment type="caution">
    <text evidence="3">The sequence shown here is derived from an EMBL/GenBank/DDBJ whole genome shotgun (WGS) entry which is preliminary data.</text>
</comment>
<proteinExistence type="predicted"/>
<name>A0A9N9B071_9GLOM</name>
<evidence type="ECO:0000256" key="1">
    <source>
        <dbReference type="SAM" id="MobiDB-lite"/>
    </source>
</evidence>
<accession>A0A9N9B071</accession>
<dbReference type="Proteomes" id="UP000789831">
    <property type="component" value="Unassembled WGS sequence"/>
</dbReference>